<dbReference type="PANTHER" id="PTHR30399">
    <property type="entry name" value="UNCHARACTERIZED PROTEIN YGJP"/>
    <property type="match status" value="1"/>
</dbReference>
<name>A0A1F2PD96_9FIRM</name>
<sequence length="177" mass="20965">MFGNLDTVPELLKNYQYKTGEKHKFLGDYYRLMIEESPTTGVVINNYNMVLNVQDVSSLSHKEFVLDMWYREQAREIFVEAMAAAIIKAAPYQIRFPDLKIYRLDNRWGACSPKSQRVILNLELIKTPKECIEYIALHEMLHFRFPNHNLSFYGALGTLMSDWKEREDMLNRKYRLT</sequence>
<dbReference type="Proteomes" id="UP000322619">
    <property type="component" value="Unassembled WGS sequence"/>
</dbReference>
<protein>
    <submittedName>
        <fullName evidence="3">M48 family metallopeptidase</fullName>
    </submittedName>
</protein>
<organism evidence="2 5">
    <name type="scientific">Acetobacterium wieringae</name>
    <dbReference type="NCBI Taxonomy" id="52694"/>
    <lineage>
        <taxon>Bacteria</taxon>
        <taxon>Bacillati</taxon>
        <taxon>Bacillota</taxon>
        <taxon>Clostridia</taxon>
        <taxon>Eubacteriales</taxon>
        <taxon>Eubacteriaceae</taxon>
        <taxon>Acetobacterium</taxon>
    </lineage>
</organism>
<dbReference type="Proteomes" id="UP000176244">
    <property type="component" value="Unassembled WGS sequence"/>
</dbReference>
<accession>A0A1F2PD96</accession>
<dbReference type="InterPro" id="IPR053136">
    <property type="entry name" value="UTP_pyrophosphatase-like"/>
</dbReference>
<reference evidence="3 6" key="2">
    <citation type="submission" date="2019-08" db="EMBL/GenBank/DDBJ databases">
        <title>Isolation and enrichment of carboxydotrophic bacteria from anaerobic sludge for the production of bio-based chemicals from syngas.</title>
        <authorList>
            <person name="Antares A.L."/>
            <person name="Moreira J."/>
            <person name="Diender M."/>
            <person name="Parshina S.N."/>
            <person name="Stams A.J.M."/>
            <person name="Alves M."/>
            <person name="Alves J.I."/>
            <person name="Sousa D.Z."/>
        </authorList>
    </citation>
    <scope>NUCLEOTIDE SEQUENCE [LARGE SCALE GENOMIC DNA]</scope>
    <source>
        <strain evidence="3 6">JM</strain>
    </source>
</reference>
<evidence type="ECO:0000313" key="3">
    <source>
        <dbReference type="EMBL" id="TYC87941.1"/>
    </source>
</evidence>
<dbReference type="EMBL" id="VSLA01000003">
    <property type="protein sequence ID" value="TYC87941.1"/>
    <property type="molecule type" value="Genomic_DNA"/>
</dbReference>
<evidence type="ECO:0000313" key="2">
    <source>
        <dbReference type="EMBL" id="OFV69380.1"/>
    </source>
</evidence>
<dbReference type="RefSeq" id="WP_070372488.1">
    <property type="nucleotide sequence ID" value="NZ_CABIIK010000050.1"/>
</dbReference>
<keyword evidence="7" id="KW-1185">Reference proteome</keyword>
<evidence type="ECO:0000313" key="6">
    <source>
        <dbReference type="Proteomes" id="UP000322619"/>
    </source>
</evidence>
<dbReference type="AlphaFoldDB" id="A0A1F2PD96"/>
<dbReference type="CDD" id="cd07344">
    <property type="entry name" value="M48_yhfN_like"/>
    <property type="match status" value="1"/>
</dbReference>
<evidence type="ECO:0000313" key="5">
    <source>
        <dbReference type="Proteomes" id="UP000176244"/>
    </source>
</evidence>
<reference evidence="4" key="3">
    <citation type="submission" date="2021-11" db="EMBL/GenBank/DDBJ databases">
        <title>Isoprene-degrading acetogen.</title>
        <authorList>
            <person name="Yang Y."/>
            <person name="Jin H."/>
            <person name="Yan J."/>
        </authorList>
    </citation>
    <scope>NUCLEOTIDE SEQUENCE</scope>
    <source>
        <strain evidence="4">Berkeley</strain>
    </source>
</reference>
<dbReference type="EMBL" id="LKEU01000042">
    <property type="protein sequence ID" value="OFV69380.1"/>
    <property type="molecule type" value="Genomic_DNA"/>
</dbReference>
<evidence type="ECO:0000259" key="1">
    <source>
        <dbReference type="Pfam" id="PF01863"/>
    </source>
</evidence>
<reference evidence="2 5" key="1">
    <citation type="submission" date="2015-09" db="EMBL/GenBank/DDBJ databases">
        <title>Genome sequence of Acetobacterium wieringae DSM 1911.</title>
        <authorList>
            <person name="Poehlein A."/>
            <person name="Bengelsdorf F.R."/>
            <person name="Schiel-Bengelsdorf B."/>
            <person name="Duerre P."/>
            <person name="Daniel R."/>
        </authorList>
    </citation>
    <scope>NUCLEOTIDE SEQUENCE [LARGE SCALE GENOMIC DNA]</scope>
    <source>
        <strain evidence="2 5">DSM 1911</strain>
    </source>
</reference>
<dbReference type="OrthoDB" id="9811177at2"/>
<proteinExistence type="predicted"/>
<evidence type="ECO:0000313" key="7">
    <source>
        <dbReference type="Proteomes" id="UP001163550"/>
    </source>
</evidence>
<dbReference type="InterPro" id="IPR002725">
    <property type="entry name" value="YgjP-like_metallopeptidase"/>
</dbReference>
<dbReference type="Pfam" id="PF01863">
    <property type="entry name" value="YgjP-like"/>
    <property type="match status" value="1"/>
</dbReference>
<evidence type="ECO:0000313" key="4">
    <source>
        <dbReference type="EMBL" id="UYO61966.1"/>
    </source>
</evidence>
<gene>
    <name evidence="2" type="ORF">ACWI_32380</name>
    <name evidence="3" type="ORF">FXB42_03465</name>
    <name evidence="4" type="ORF">LNN31_14410</name>
</gene>
<dbReference type="EMBL" id="CP087994">
    <property type="protein sequence ID" value="UYO61966.1"/>
    <property type="molecule type" value="Genomic_DNA"/>
</dbReference>
<dbReference type="Gene3D" id="3.30.2010.10">
    <property type="entry name" value="Metalloproteases ('zincins'), catalytic domain"/>
    <property type="match status" value="1"/>
</dbReference>
<feature type="domain" description="YgjP-like metallopeptidase" evidence="1">
    <location>
        <begin position="14"/>
        <end position="172"/>
    </location>
</feature>
<dbReference type="PANTHER" id="PTHR30399:SF1">
    <property type="entry name" value="UTP PYROPHOSPHATASE"/>
    <property type="match status" value="1"/>
</dbReference>
<dbReference type="STRING" id="52694.ACWI_32380"/>
<dbReference type="Proteomes" id="UP001163550">
    <property type="component" value="Chromosome"/>
</dbReference>